<dbReference type="FunFam" id="2.10.25.10:FF:000010">
    <property type="entry name" value="Pro-epidermal growth factor"/>
    <property type="match status" value="1"/>
</dbReference>
<dbReference type="GO" id="GO:0005509">
    <property type="term" value="F:calcium ion binding"/>
    <property type="evidence" value="ECO:0007669"/>
    <property type="project" value="InterPro"/>
</dbReference>
<gene>
    <name evidence="17" type="primary">LOC116288478</name>
</gene>
<evidence type="ECO:0000313" key="16">
    <source>
        <dbReference type="Proteomes" id="UP000515163"/>
    </source>
</evidence>
<accession>A0A6P8H454</accession>
<evidence type="ECO:0000259" key="15">
    <source>
        <dbReference type="PROSITE" id="PS51233"/>
    </source>
</evidence>
<comment type="similarity">
    <text evidence="2">Belongs to the EGF domain peptide family.</text>
</comment>
<dbReference type="Pfam" id="PF14670">
    <property type="entry name" value="FXa_inhibition"/>
    <property type="match status" value="2"/>
</dbReference>
<keyword evidence="10" id="KW-0325">Glycoprotein</keyword>
<evidence type="ECO:0000259" key="14">
    <source>
        <dbReference type="PROSITE" id="PS50856"/>
    </source>
</evidence>
<protein>
    <submittedName>
        <fullName evidence="17">Mucin-like protein</fullName>
    </submittedName>
</protein>
<keyword evidence="7 12" id="KW-1133">Transmembrane helix</keyword>
<keyword evidence="6" id="KW-0677">Repeat</keyword>
<evidence type="ECO:0000259" key="13">
    <source>
        <dbReference type="PROSITE" id="PS50026"/>
    </source>
</evidence>
<dbReference type="PROSITE" id="PS00010">
    <property type="entry name" value="ASX_HYDROXYL"/>
    <property type="match status" value="2"/>
</dbReference>
<dbReference type="SMART" id="SM00181">
    <property type="entry name" value="EGF"/>
    <property type="match status" value="7"/>
</dbReference>
<keyword evidence="8 12" id="KW-0472">Membrane</keyword>
<feature type="domain" description="EGF-like" evidence="13">
    <location>
        <begin position="842"/>
        <end position="882"/>
    </location>
</feature>
<name>A0A6P8H454_ACTTE</name>
<dbReference type="FunFam" id="2.10.25.10:FF:000005">
    <property type="entry name" value="Fibrillin 2"/>
    <property type="match status" value="1"/>
</dbReference>
<evidence type="ECO:0000256" key="11">
    <source>
        <dbReference type="PROSITE-ProRule" id="PRU00076"/>
    </source>
</evidence>
<feature type="transmembrane region" description="Helical" evidence="12">
    <location>
        <begin position="1063"/>
        <end position="1089"/>
    </location>
</feature>
<dbReference type="PROSITE" id="PS51233">
    <property type="entry name" value="VWFD"/>
    <property type="match status" value="1"/>
</dbReference>
<evidence type="ECO:0000256" key="1">
    <source>
        <dbReference type="ARBA" id="ARBA00004370"/>
    </source>
</evidence>
<dbReference type="SMART" id="SM00179">
    <property type="entry name" value="EGF_CA"/>
    <property type="match status" value="5"/>
</dbReference>
<reference evidence="17" key="1">
    <citation type="submission" date="2025-08" db="UniProtKB">
        <authorList>
            <consortium name="RefSeq"/>
        </authorList>
    </citation>
    <scope>IDENTIFICATION</scope>
    <source>
        <tissue evidence="17">Tentacle</tissue>
    </source>
</reference>
<dbReference type="InterPro" id="IPR026823">
    <property type="entry name" value="cEGF"/>
</dbReference>
<organism evidence="16 17">
    <name type="scientific">Actinia tenebrosa</name>
    <name type="common">Australian red waratah sea anemone</name>
    <dbReference type="NCBI Taxonomy" id="6105"/>
    <lineage>
        <taxon>Eukaryota</taxon>
        <taxon>Metazoa</taxon>
        <taxon>Cnidaria</taxon>
        <taxon>Anthozoa</taxon>
        <taxon>Hexacorallia</taxon>
        <taxon>Actiniaria</taxon>
        <taxon>Actiniidae</taxon>
        <taxon>Actinia</taxon>
    </lineage>
</organism>
<keyword evidence="3 11" id="KW-0245">EGF-like domain</keyword>
<dbReference type="GeneID" id="116288478"/>
<dbReference type="RefSeq" id="XP_031551134.1">
    <property type="nucleotide sequence ID" value="XM_031695274.1"/>
</dbReference>
<evidence type="ECO:0000256" key="9">
    <source>
        <dbReference type="ARBA" id="ARBA00023157"/>
    </source>
</evidence>
<evidence type="ECO:0000256" key="2">
    <source>
        <dbReference type="ARBA" id="ARBA00006373"/>
    </source>
</evidence>
<evidence type="ECO:0000256" key="8">
    <source>
        <dbReference type="ARBA" id="ARBA00023136"/>
    </source>
</evidence>
<dbReference type="PROSITE" id="PS50026">
    <property type="entry name" value="EGF_3"/>
    <property type="match status" value="3"/>
</dbReference>
<dbReference type="Pfam" id="PF07645">
    <property type="entry name" value="EGF_CA"/>
    <property type="match status" value="2"/>
</dbReference>
<dbReference type="CDD" id="cd00054">
    <property type="entry name" value="EGF_CA"/>
    <property type="match status" value="3"/>
</dbReference>
<proteinExistence type="inferred from homology"/>
<evidence type="ECO:0000313" key="17">
    <source>
        <dbReference type="RefSeq" id="XP_031551134.1"/>
    </source>
</evidence>
<dbReference type="InterPro" id="IPR049883">
    <property type="entry name" value="NOTCH1_EGF-like"/>
</dbReference>
<dbReference type="OrthoDB" id="4405280at2759"/>
<feature type="domain" description="EGF-like" evidence="13">
    <location>
        <begin position="678"/>
        <end position="718"/>
    </location>
</feature>
<dbReference type="SMART" id="SM00216">
    <property type="entry name" value="VWD"/>
    <property type="match status" value="1"/>
</dbReference>
<dbReference type="InterPro" id="IPR018097">
    <property type="entry name" value="EGF_Ca-bd_CS"/>
</dbReference>
<dbReference type="PROSITE" id="PS01187">
    <property type="entry name" value="EGF_CA"/>
    <property type="match status" value="1"/>
</dbReference>
<dbReference type="Pfam" id="PF00094">
    <property type="entry name" value="VWD"/>
    <property type="match status" value="1"/>
</dbReference>
<feature type="domain" description="VWFD" evidence="15">
    <location>
        <begin position="234"/>
        <end position="427"/>
    </location>
</feature>
<dbReference type="InterPro" id="IPR001881">
    <property type="entry name" value="EGF-like_Ca-bd_dom"/>
</dbReference>
<sequence>MYNYQPDGIQWSAPTSRENYRRFWNSRGLPVVGWRVGAMTYFNMPRSGFVNIESIDDDIAGKSIKISRGPGYSEISHGIIGKWFFRLEATTLEEISNAESKCKKWFKEQPDPRPMIENLEHCPCTRRQAWWDERFNLPVANWWQDSDNCASLISRKDDSWGQTCCYSNDWRSRGALIVGHPGGGRAQRYTREKQWQFYISEELSYMYCCINSNLCHLYYQKRPSDDCSRYEPPEWSWMWGDPHFVTLDGKNYTFNGLGEYVMLDAKDGFFQVQARTRLAKGDGTATVFCAVVAQERNASKVQVNLEREGSFTLFVDGKTLDYNSLTNQSTRLNGSVVVSRPKDNIFRATFPSGISVTVTEVKGALSILLAMPKSFRNQTKGLLGTWNGNQTDDLTTPSGDVLPANASSRDIHFQFGQKWQIDKTTSLFIYLPGEDSSTFSNTSFVPMFIDELKFYNESLEKQARAACQGDINCLFDSASTKDLSVGVSTKVIGSQLINESIMLKNSPPRFYNASKEIYLTVNTTAIITFNASDPDGDILVFNVTGTPDDAVFKRSDTSISVIWKVTTNLVELEVIVKDNSEASSVLRPTLYLCACHNDGVCIKSTNQNNDRFSIMSCQCPSGYTGRFCESDIDACEVNMNPCYPGVQCKDLPAPANVTGYECGPCPSGFAGQGDSCSDIDECDGSSHGCSQICANTPGSFTCDCRRGYLLNIDGRTCDDVNECDPSSDCMQGCVNTPGSYRCTCDEFFTVDPTNPKRCIPESPCKDGNHQCQQLCYVSNGVDHCTCTTGYELQGDNKNCIDIDECKTNKHRCNQICRNTVGWYECACIPGFRLDADNMTCFDIDECIEWTFNCSSTTRCQNTIGSYECQCEEGKYWINDKCRELDQGNATLPYPPPQKPRNPSSEDIRNSVIITIMKTKVTEWNMMVESNFKKAVADEVTRGCAEVKNRLPNRRRNRRSNGYIIFTSYQVQLLPGYPVSSLHDDIVAAAVAFYVKFPPGVAIGVTDTVDGDLLVDIVNGSLARIGKAINKIVLSVSAYVADDFNSTVVSTTTRQIRTTHPKGFGSVIGGSTAGVVVFIIIVLIVIVLFIRKRKSQKNTEQQEPSALEMKPASFTNPGYSCSEMEMENRYRVEINI</sequence>
<dbReference type="GO" id="GO:0016020">
    <property type="term" value="C:membrane"/>
    <property type="evidence" value="ECO:0007669"/>
    <property type="project" value="UniProtKB-SubCell"/>
</dbReference>
<dbReference type="PANTHER" id="PTHR13802">
    <property type="entry name" value="MUCIN 4-RELATED"/>
    <property type="match status" value="1"/>
</dbReference>
<dbReference type="Proteomes" id="UP000515163">
    <property type="component" value="Unplaced"/>
</dbReference>
<dbReference type="Pfam" id="PF12662">
    <property type="entry name" value="cEGF"/>
    <property type="match status" value="1"/>
</dbReference>
<dbReference type="Pfam" id="PF23263">
    <property type="entry name" value="C8-3_MUC4"/>
    <property type="match status" value="1"/>
</dbReference>
<dbReference type="PROSITE" id="PS50856">
    <property type="entry name" value="AMOP"/>
    <property type="match status" value="1"/>
</dbReference>
<dbReference type="PROSITE" id="PS01186">
    <property type="entry name" value="EGF_2"/>
    <property type="match status" value="2"/>
</dbReference>
<dbReference type="InterPro" id="IPR000152">
    <property type="entry name" value="EGF-type_Asp/Asn_hydroxyl_site"/>
</dbReference>
<comment type="subcellular location">
    <subcellularLocation>
        <location evidence="1">Membrane</location>
    </subcellularLocation>
</comment>
<evidence type="ECO:0000256" key="7">
    <source>
        <dbReference type="ARBA" id="ARBA00022989"/>
    </source>
</evidence>
<dbReference type="InterPro" id="IPR051495">
    <property type="entry name" value="Epithelial_Barrier/Signaling"/>
</dbReference>
<evidence type="ECO:0000256" key="3">
    <source>
        <dbReference type="ARBA" id="ARBA00022536"/>
    </source>
</evidence>
<dbReference type="AlphaFoldDB" id="A0A6P8H454"/>
<dbReference type="InterPro" id="IPR005533">
    <property type="entry name" value="AMOP_dom"/>
</dbReference>
<feature type="domain" description="AMOP" evidence="14">
    <location>
        <begin position="94"/>
        <end position="222"/>
    </location>
</feature>
<comment type="caution">
    <text evidence="11">Lacks conserved residue(s) required for the propagation of feature annotation.</text>
</comment>
<evidence type="ECO:0000256" key="5">
    <source>
        <dbReference type="ARBA" id="ARBA00022729"/>
    </source>
</evidence>
<feature type="domain" description="EGF-like" evidence="13">
    <location>
        <begin position="589"/>
        <end position="629"/>
    </location>
</feature>
<dbReference type="InterPro" id="IPR009030">
    <property type="entry name" value="Growth_fac_rcpt_cys_sf"/>
</dbReference>
<feature type="disulfide bond" evidence="11">
    <location>
        <begin position="619"/>
        <end position="628"/>
    </location>
</feature>
<keyword evidence="16" id="KW-1185">Reference proteome</keyword>
<dbReference type="InterPro" id="IPR056619">
    <property type="entry name" value="C8-3_MUC4"/>
</dbReference>
<dbReference type="InterPro" id="IPR001846">
    <property type="entry name" value="VWF_type-D"/>
</dbReference>
<keyword evidence="5" id="KW-0732">Signal</keyword>
<dbReference type="Gene3D" id="2.10.25.10">
    <property type="entry name" value="Laminin"/>
    <property type="match status" value="7"/>
</dbReference>
<dbReference type="InterPro" id="IPR000742">
    <property type="entry name" value="EGF"/>
</dbReference>
<keyword evidence="9 11" id="KW-1015">Disulfide bond</keyword>
<dbReference type="InParanoid" id="A0A6P8H454"/>
<dbReference type="SUPFAM" id="SSF57184">
    <property type="entry name" value="Growth factor receptor domain"/>
    <property type="match status" value="2"/>
</dbReference>
<evidence type="ECO:0000256" key="10">
    <source>
        <dbReference type="ARBA" id="ARBA00023180"/>
    </source>
</evidence>
<evidence type="ECO:0000256" key="12">
    <source>
        <dbReference type="SAM" id="Phobius"/>
    </source>
</evidence>
<keyword evidence="4 12" id="KW-0812">Transmembrane</keyword>
<evidence type="ECO:0000256" key="4">
    <source>
        <dbReference type="ARBA" id="ARBA00022692"/>
    </source>
</evidence>
<evidence type="ECO:0000256" key="6">
    <source>
        <dbReference type="ARBA" id="ARBA00022737"/>
    </source>
</evidence>
<dbReference type="SMART" id="SM00723">
    <property type="entry name" value="AMOP"/>
    <property type="match status" value="1"/>
</dbReference>
<dbReference type="PANTHER" id="PTHR13802:SF52">
    <property type="entry name" value="MUCIN-4"/>
    <property type="match status" value="1"/>
</dbReference>
<dbReference type="PROSITE" id="PS00022">
    <property type="entry name" value="EGF_1"/>
    <property type="match status" value="1"/>
</dbReference>
<dbReference type="KEGG" id="aten:116288478"/>